<keyword evidence="10" id="KW-1185">Reference proteome</keyword>
<dbReference type="EMBL" id="CVRI01000073">
    <property type="protein sequence ID" value="CRL07721.1"/>
    <property type="molecule type" value="Genomic_DNA"/>
</dbReference>
<accession>A0A1J1J9M9</accession>
<feature type="transmembrane region" description="Helical" evidence="8">
    <location>
        <begin position="443"/>
        <end position="463"/>
    </location>
</feature>
<evidence type="ECO:0000256" key="2">
    <source>
        <dbReference type="ARBA" id="ARBA00022475"/>
    </source>
</evidence>
<evidence type="ECO:0000256" key="5">
    <source>
        <dbReference type="ARBA" id="ARBA00023136"/>
    </source>
</evidence>
<dbReference type="SUPFAM" id="SSF53850">
    <property type="entry name" value="Periplasmic binding protein-like II"/>
    <property type="match status" value="1"/>
</dbReference>
<sequence>MANILVFSLDKRLKLFVTSFNPFKKQGNNYGTFWSMQINKEKFSTILKAVENIFENKISNLQEYPLKGIFFRKEDYLDEIMVDIFQKAFNVKYEIVLPRHGNFIGTRLANGSFNGLLEDIEDGVADIGLNNRLLVPMNSTNCAFLNPVVVTEMKYITSKKFPPPTQIFHFVLQAYDIETRWIYFCCTILTLLSWYFLDFIHHQLKAVEKREEIGKLLLIITAIQVSSTAYIRDNIPSYQRILVGSLLIVSLIMCNAFQGEILRNLRSPQKSPDINSLEDLLQSDYELTAIIAVPDLFQPDENDSNVNHIQKRLYYRQTVSTNFSTPVPKTIAENPKQAFLMRGEFVKKFLKIEINNATGEDFCHIVKESPISFFLTYIVPKTSLFIRRLNRAIAEAKEFGFIEKAKNKADAILKQRQAKRLNILLKAVQNHPPISIENLKNVLIFYGSFIVISCGILFMEIFLNCFKNRAAMKNKKKRIRRRVKLKY</sequence>
<reference evidence="9 10" key="1">
    <citation type="submission" date="2015-04" db="EMBL/GenBank/DDBJ databases">
        <authorList>
            <person name="Syromyatnikov M.Y."/>
            <person name="Popov V.N."/>
        </authorList>
    </citation>
    <scope>NUCLEOTIDE SEQUENCE [LARGE SCALE GENOMIC DNA]</scope>
</reference>
<dbReference type="PANTHER" id="PTHR42643:SF30">
    <property type="entry name" value="IONOTROPIC RECEPTOR 40A-RELATED"/>
    <property type="match status" value="1"/>
</dbReference>
<keyword evidence="7" id="KW-0325">Glycoprotein</keyword>
<dbReference type="InterPro" id="IPR052192">
    <property type="entry name" value="Insect_Ionotropic_Sensory_Rcpt"/>
</dbReference>
<evidence type="ECO:0000313" key="9">
    <source>
        <dbReference type="EMBL" id="CRL07721.1"/>
    </source>
</evidence>
<keyword evidence="4 8" id="KW-1133">Transmembrane helix</keyword>
<organism evidence="9 10">
    <name type="scientific">Clunio marinus</name>
    <dbReference type="NCBI Taxonomy" id="568069"/>
    <lineage>
        <taxon>Eukaryota</taxon>
        <taxon>Metazoa</taxon>
        <taxon>Ecdysozoa</taxon>
        <taxon>Arthropoda</taxon>
        <taxon>Hexapoda</taxon>
        <taxon>Insecta</taxon>
        <taxon>Pterygota</taxon>
        <taxon>Neoptera</taxon>
        <taxon>Endopterygota</taxon>
        <taxon>Diptera</taxon>
        <taxon>Nematocera</taxon>
        <taxon>Chironomoidea</taxon>
        <taxon>Chironomidae</taxon>
        <taxon>Clunio</taxon>
    </lineage>
</organism>
<proteinExistence type="predicted"/>
<dbReference type="STRING" id="568069.A0A1J1J9M9"/>
<protein>
    <submittedName>
        <fullName evidence="9">CLUMA_CG020675, isoform A</fullName>
    </submittedName>
</protein>
<keyword evidence="2" id="KW-1003">Cell membrane</keyword>
<gene>
    <name evidence="9" type="ORF">CLUMA_CG020675</name>
</gene>
<keyword evidence="3 8" id="KW-0812">Transmembrane</keyword>
<dbReference type="Proteomes" id="UP000183832">
    <property type="component" value="Unassembled WGS sequence"/>
</dbReference>
<keyword evidence="5 8" id="KW-0472">Membrane</keyword>
<keyword evidence="6" id="KW-0675">Receptor</keyword>
<dbReference type="OrthoDB" id="6353409at2759"/>
<evidence type="ECO:0000313" key="10">
    <source>
        <dbReference type="Proteomes" id="UP000183832"/>
    </source>
</evidence>
<evidence type="ECO:0000256" key="1">
    <source>
        <dbReference type="ARBA" id="ARBA00004651"/>
    </source>
</evidence>
<dbReference type="Gene3D" id="3.40.190.10">
    <property type="entry name" value="Periplasmic binding protein-like II"/>
    <property type="match status" value="1"/>
</dbReference>
<dbReference type="AlphaFoldDB" id="A0A1J1J9M9"/>
<comment type="subcellular location">
    <subcellularLocation>
        <location evidence="1">Cell membrane</location>
        <topology evidence="1">Multi-pass membrane protein</topology>
    </subcellularLocation>
</comment>
<evidence type="ECO:0000256" key="8">
    <source>
        <dbReference type="SAM" id="Phobius"/>
    </source>
</evidence>
<evidence type="ECO:0000256" key="6">
    <source>
        <dbReference type="ARBA" id="ARBA00023170"/>
    </source>
</evidence>
<name>A0A1J1J9M9_9DIPT</name>
<evidence type="ECO:0000256" key="3">
    <source>
        <dbReference type="ARBA" id="ARBA00022692"/>
    </source>
</evidence>
<dbReference type="GO" id="GO:0005886">
    <property type="term" value="C:plasma membrane"/>
    <property type="evidence" value="ECO:0007669"/>
    <property type="project" value="UniProtKB-SubCell"/>
</dbReference>
<evidence type="ECO:0000256" key="4">
    <source>
        <dbReference type="ARBA" id="ARBA00022989"/>
    </source>
</evidence>
<evidence type="ECO:0000256" key="7">
    <source>
        <dbReference type="ARBA" id="ARBA00023180"/>
    </source>
</evidence>
<dbReference type="PANTHER" id="PTHR42643">
    <property type="entry name" value="IONOTROPIC RECEPTOR 20A-RELATED"/>
    <property type="match status" value="1"/>
</dbReference>